<reference evidence="5 7" key="3">
    <citation type="submission" date="2017-10" db="EMBL/GenBank/DDBJ databases">
        <title>Extensive intraspecific genome diversity in a model arbuscular mycorrhizal fungus.</title>
        <authorList>
            <person name="Chen E.C.H."/>
            <person name="Morin E."/>
            <person name="Baudet D."/>
            <person name="Noel J."/>
            <person name="Ndikumana S."/>
            <person name="Charron P."/>
            <person name="St-Onge C."/>
            <person name="Giorgi J."/>
            <person name="Grigoriev I.V."/>
            <person name="Roux C."/>
            <person name="Martin F.M."/>
            <person name="Corradi N."/>
        </authorList>
    </citation>
    <scope>NUCLEOTIDE SEQUENCE [LARGE SCALE GENOMIC DNA]</scope>
    <source>
        <strain evidence="3 5">A1</strain>
        <strain evidence="4 7">C2</strain>
    </source>
</reference>
<keyword evidence="1" id="KW-0812">Transmembrane</keyword>
<feature type="transmembrane region" description="Helical" evidence="1">
    <location>
        <begin position="308"/>
        <end position="334"/>
    </location>
</feature>
<evidence type="ECO:0000313" key="5">
    <source>
        <dbReference type="Proteomes" id="UP000232688"/>
    </source>
</evidence>
<dbReference type="VEuPathDB" id="FungiDB:RhiirFUN_018741"/>
<feature type="transmembrane region" description="Helical" evidence="1">
    <location>
        <begin position="26"/>
        <end position="46"/>
    </location>
</feature>
<sequence>MVINLGIKRRSKKLLDRINESRTTQLFILTSLLQAILVIALEVRVYRRNEDTSRSVIVYGRRISSSAACLEPSLLRLNNIIEENVIFIIFQIFQMWLCFNAIYNQNTIQIITIAAANFFCASFGIIQMLEVQKWYKDFGKTCQIPLEIDFNPSFSSLDIPLVVVLMIFGFIMAFLSWKLYRQFGWNIYKKIGGDIQKQAMFRTYLIYVMLLKLDLFFILGLALEACTVFKINLRVKPTSIKHIRYLPKPFYLFHIAVSGLIFLNQIIGYRSVKKEMKLGIIYVCVFWVVIIIDFGILLYYSIGSVKDSWYFFIIFLIVGIIMTLLSLIWSVFVYKNFGQGLQDHLDQKNKESSANNNNLLLVSNEKRWSIED</sequence>
<evidence type="ECO:0000313" key="7">
    <source>
        <dbReference type="Proteomes" id="UP000233469"/>
    </source>
</evidence>
<feature type="transmembrane region" description="Helical" evidence="1">
    <location>
        <begin position="110"/>
        <end position="129"/>
    </location>
</feature>
<dbReference type="Proteomes" id="UP000232722">
    <property type="component" value="Unassembled WGS sequence"/>
</dbReference>
<evidence type="ECO:0000256" key="1">
    <source>
        <dbReference type="SAM" id="Phobius"/>
    </source>
</evidence>
<dbReference type="OrthoDB" id="2448307at2759"/>
<dbReference type="PANTHER" id="PTHR34391:SF1">
    <property type="entry name" value="UPF0658 GOLGI APPARATUS MEMBRANE PROTEIN C1952.10C-RELATED"/>
    <property type="match status" value="1"/>
</dbReference>
<evidence type="ECO:0000313" key="4">
    <source>
        <dbReference type="EMBL" id="PKK79874.1"/>
    </source>
</evidence>
<reference evidence="2 6" key="2">
    <citation type="submission" date="2017-09" db="EMBL/GenBank/DDBJ databases">
        <title>Extensive intraspecific genome diversity in a model arbuscular mycorrhizal fungus.</title>
        <authorList>
            <person name="Chen E.C."/>
            <person name="Morin E."/>
            <person name="Beaudet D."/>
            <person name="Noel J."/>
            <person name="Ndikumana S."/>
            <person name="Charron P."/>
            <person name="St-Onge C."/>
            <person name="Giorgi J."/>
            <person name="Grigoriev I.V."/>
            <person name="Roux C."/>
            <person name="Martin F.M."/>
            <person name="Corradi N."/>
        </authorList>
    </citation>
    <scope>NUCLEOTIDE SEQUENCE [LARGE SCALE GENOMIC DNA]</scope>
    <source>
        <strain evidence="2 6">A5</strain>
    </source>
</reference>
<dbReference type="VEuPathDB" id="FungiDB:RhiirA1_435632"/>
<dbReference type="Proteomes" id="UP000233469">
    <property type="component" value="Unassembled WGS sequence"/>
</dbReference>
<feature type="transmembrane region" description="Helical" evidence="1">
    <location>
        <begin position="251"/>
        <end position="268"/>
    </location>
</feature>
<name>A0A2I1DUU5_9GLOM</name>
<feature type="transmembrane region" description="Helical" evidence="1">
    <location>
        <begin position="85"/>
        <end position="103"/>
    </location>
</feature>
<dbReference type="EMBL" id="LLXH01000003">
    <property type="protein sequence ID" value="PKC76382.1"/>
    <property type="molecule type" value="Genomic_DNA"/>
</dbReference>
<dbReference type="InterPro" id="IPR040410">
    <property type="entry name" value="UPF0658_Golgi"/>
</dbReference>
<protein>
    <submittedName>
        <fullName evidence="3">Uncharacterized protein</fullName>
    </submittedName>
</protein>
<dbReference type="AlphaFoldDB" id="A0A2I1DUU5"/>
<evidence type="ECO:0000313" key="3">
    <source>
        <dbReference type="EMBL" id="PKC76382.1"/>
    </source>
</evidence>
<keyword evidence="1" id="KW-1133">Transmembrane helix</keyword>
<proteinExistence type="predicted"/>
<accession>A0A2I1DUU5</accession>
<dbReference type="EMBL" id="LLXL01000029">
    <property type="protein sequence ID" value="PKK79874.1"/>
    <property type="molecule type" value="Genomic_DNA"/>
</dbReference>
<keyword evidence="1" id="KW-0472">Membrane</keyword>
<feature type="transmembrane region" description="Helical" evidence="1">
    <location>
        <begin position="280"/>
        <end position="302"/>
    </location>
</feature>
<dbReference type="GO" id="GO:0005794">
    <property type="term" value="C:Golgi apparatus"/>
    <property type="evidence" value="ECO:0007669"/>
    <property type="project" value="TreeGrafter"/>
</dbReference>
<organism evidence="3 5">
    <name type="scientific">Rhizophagus irregularis</name>
    <dbReference type="NCBI Taxonomy" id="588596"/>
    <lineage>
        <taxon>Eukaryota</taxon>
        <taxon>Fungi</taxon>
        <taxon>Fungi incertae sedis</taxon>
        <taxon>Mucoromycota</taxon>
        <taxon>Glomeromycotina</taxon>
        <taxon>Glomeromycetes</taxon>
        <taxon>Glomerales</taxon>
        <taxon>Glomeraceae</taxon>
        <taxon>Rhizophagus</taxon>
    </lineage>
</organism>
<reference evidence="3 5" key="4">
    <citation type="submission" date="2017-10" db="EMBL/GenBank/DDBJ databases">
        <title>Genome analyses suggest a sexual origin of heterokaryosis in a supposedly ancient asexual fungus.</title>
        <authorList>
            <person name="Corradi N."/>
            <person name="Sedzielewska K."/>
            <person name="Noel J."/>
            <person name="Charron P."/>
            <person name="Farinelli L."/>
            <person name="Marton T."/>
            <person name="Kruger M."/>
            <person name="Pelin A."/>
            <person name="Brachmann A."/>
            <person name="Corradi N."/>
        </authorList>
    </citation>
    <scope>NUCLEOTIDE SEQUENCE [LARGE SCALE GENOMIC DNA]</scope>
    <source>
        <strain evidence="3 5">A1</strain>
    </source>
</reference>
<dbReference type="PANTHER" id="PTHR34391">
    <property type="entry name" value="UPF0658 GOLGI APPARATUS MEMBRANE PROTEIN C1952.10C-RELATED"/>
    <property type="match status" value="1"/>
</dbReference>
<dbReference type="Proteomes" id="UP000232688">
    <property type="component" value="Unassembled WGS sequence"/>
</dbReference>
<evidence type="ECO:0000313" key="6">
    <source>
        <dbReference type="Proteomes" id="UP000232722"/>
    </source>
</evidence>
<dbReference type="EMBL" id="LLXJ01000239">
    <property type="protein sequence ID" value="PKC12594.1"/>
    <property type="molecule type" value="Genomic_DNA"/>
</dbReference>
<dbReference type="VEuPathDB" id="FungiDB:FUN_019838"/>
<feature type="transmembrane region" description="Helical" evidence="1">
    <location>
        <begin position="159"/>
        <end position="180"/>
    </location>
</feature>
<comment type="caution">
    <text evidence="3">The sequence shown here is derived from an EMBL/GenBank/DDBJ whole genome shotgun (WGS) entry which is preliminary data.</text>
</comment>
<gene>
    <name evidence="3" type="ORF">RhiirA1_435632</name>
    <name evidence="2" type="ORF">RhiirA5_496820</name>
    <name evidence="4" type="ORF">RhiirC2_860258</name>
</gene>
<reference evidence="6 7" key="1">
    <citation type="submission" date="2016-04" db="EMBL/GenBank/DDBJ databases">
        <title>Genome analyses suggest a sexual origin of heterokaryosis in a supposedly ancient asexual fungus.</title>
        <authorList>
            <person name="Ropars J."/>
            <person name="Sedzielewska K."/>
            <person name="Noel J."/>
            <person name="Charron P."/>
            <person name="Farinelli L."/>
            <person name="Marton T."/>
            <person name="Kruger M."/>
            <person name="Pelin A."/>
            <person name="Brachmann A."/>
            <person name="Corradi N."/>
        </authorList>
    </citation>
    <scope>NUCLEOTIDE SEQUENCE [LARGE SCALE GENOMIC DNA]</scope>
    <source>
        <strain evidence="2 6">A5</strain>
        <strain evidence="4 7">C2</strain>
    </source>
</reference>
<feature type="transmembrane region" description="Helical" evidence="1">
    <location>
        <begin position="204"/>
        <end position="231"/>
    </location>
</feature>
<evidence type="ECO:0000313" key="2">
    <source>
        <dbReference type="EMBL" id="PKC12594.1"/>
    </source>
</evidence>